<dbReference type="RefSeq" id="WP_200755367.1">
    <property type="nucleotide sequence ID" value="NZ_AP023322.1"/>
</dbReference>
<reference evidence="2" key="1">
    <citation type="submission" date="2020-07" db="EMBL/GenBank/DDBJ databases">
        <title>Complete genome sequencing of Coprobacter sp. strain 2CBH44.</title>
        <authorList>
            <person name="Sakamoto M."/>
            <person name="Murakami T."/>
            <person name="Mori H."/>
        </authorList>
    </citation>
    <scope>NUCLEOTIDE SEQUENCE [LARGE SCALE GENOMIC DNA]</scope>
    <source>
        <strain evidence="2">2CBH44</strain>
    </source>
</reference>
<protein>
    <recommendedName>
        <fullName evidence="3">Prophage tail endopeptidase domain-containing protein</fullName>
    </recommendedName>
</protein>
<evidence type="ECO:0008006" key="3">
    <source>
        <dbReference type="Google" id="ProtNLM"/>
    </source>
</evidence>
<accession>A0A7G1HSV8</accession>
<keyword evidence="2" id="KW-1185">Reference proteome</keyword>
<evidence type="ECO:0000313" key="2">
    <source>
        <dbReference type="Proteomes" id="UP000594042"/>
    </source>
</evidence>
<dbReference type="KEGG" id="copr:Cop2CBH44_01750"/>
<evidence type="ECO:0000313" key="1">
    <source>
        <dbReference type="EMBL" id="BCI61822.1"/>
    </source>
</evidence>
<proteinExistence type="predicted"/>
<dbReference type="EMBL" id="AP023322">
    <property type="protein sequence ID" value="BCI61822.1"/>
    <property type="molecule type" value="Genomic_DNA"/>
</dbReference>
<sequence length="1409" mass="157541">MNVYDKEGKVIRDVMITDDCERRKSLQGENCVVIKFSSDERVLFPTGAYIDYEGERFTLLNDYKPRFDDGTYVYELHFAGIEEKLAIISFFRHVEVGDNQFVREPEFYIDADLKTIGGIIVDSLRRDMGGDWVLSKPDPKKTENKHLAFSAMKFAEALNYIATEFGTEWWVEGGNILHLDKCEYGDYVNLSRRPGGGLRGFTYQNEMVIPERIYAYGSERNITRKTNSQNIPYHTRLQLPGEKTYIQVPGVSNGIEEIKFFEDVYPRQSGTIASVRVDERGPYYFFKNEDPMNIEREKGASLRVHFESGSLNGRDFDVNYDPVSEEFEIINSQENEMQLPFGTLIPRVDDTYVLYGLVISGEPMEAAQNELMAKANEYVKQLVQTVPAMQCVSDPVYFAREGVDLNVGNRVCIYDEDFPEVKEEGALPDTGAGADNPVFSGGCVRSRVMSVSYRLTSKSNLSFTVAESVGDGVIAQIQDKINDQASAIDGVYQQVSAVSRNGWQSAEELSGMIDALRADLVLVGNTDGQFAITCAFQANYENDKNSVHVSSGQLQHAIYTDNEAGGRWGIHKCTMALPKDVPYYIYAKCSKSGKEAEIEFMEDKQEHTGAYYYFLVGTVSSIIDRKRALYIVNGYTLIAGGNITTGKLQDASGSMVIDLDTGTIKGPVTFTSGTSGLEKIKEWKSAAQDIRTAREVADAAQAAANNVQANINGMQIGGRNYLLKPSGSNGWEISEEWKLEGYKMSFYGSAYRPIRSNIIPVKKGDVFTFSGDILSTDSIQSFAIQITYFDTSTQTYINIYYVELRETGRHTFTFEIDSDVYDKIRLNIFSRDSSGDYSISLDNLKLEKGNRATDWSPAPEDMKPAGPNLLCNTGDFRNTDYWQLIQDEANINARLSIEQGCLVVDNFSNPQTWIYLWNTSFSDWKAGEEYVFSCELDVENINNWVNIEVTDGLASKTKTLFIKSYFVESSPVRITDTFVVPENYVKDETSLPHFRIRIDDAKNEPSSDNPLCKIKLKNVIVSEGNTYTGYSKNPTEIDNRIADLDYLKDTFEKDSTTEIAGGVTLSRFIGVKAADNTTVTGGMCGNAQNGLPLLFAGGDTATANLVERASNAMFSVKNDGSGQWGIFQVLNNKVIIYDEQGDRASVVISNRKVSEESNNEGAVKYVEDYDKSGTNGLIDYHNVSPSHYPKEGILSDSINLTSPVIIKAGSWDITTYTKFYVILEKYISNTVSVQENEIRGAILVNVDVVLVVEDVSDPEQKEEYTISTHSAKTKNELGFYDYSSDYFSPRGINHFNFETDKRIYLRADFEGGYLTLNRSPYSVEAKYIWKVSFGNSGEAIISAIKTVNQNIIGSDGISIVYDGDEFFEVTKKDNGLIKILATLHTPADVNSLEKGQLYCDANGFVKVKQ</sequence>
<name>A0A7G1HSV8_9BACT</name>
<dbReference type="Proteomes" id="UP000594042">
    <property type="component" value="Chromosome"/>
</dbReference>
<gene>
    <name evidence="1" type="ORF">Cop2CBH44_01750</name>
</gene>
<organism evidence="1 2">
    <name type="scientific">Coprobacter secundus subsp. similis</name>
    <dbReference type="NCBI Taxonomy" id="2751153"/>
    <lineage>
        <taxon>Bacteria</taxon>
        <taxon>Pseudomonadati</taxon>
        <taxon>Bacteroidota</taxon>
        <taxon>Bacteroidia</taxon>
        <taxon>Bacteroidales</taxon>
        <taxon>Barnesiellaceae</taxon>
        <taxon>Coprobacter</taxon>
    </lineage>
</organism>